<keyword evidence="2" id="KW-1185">Reference proteome</keyword>
<protein>
    <submittedName>
        <fullName evidence="1">Uncharacterized protein</fullName>
    </submittedName>
</protein>
<dbReference type="EMBL" id="JASCZI010184545">
    <property type="protein sequence ID" value="MED6190178.1"/>
    <property type="molecule type" value="Genomic_DNA"/>
</dbReference>
<proteinExistence type="predicted"/>
<evidence type="ECO:0000313" key="2">
    <source>
        <dbReference type="Proteomes" id="UP001341840"/>
    </source>
</evidence>
<dbReference type="Proteomes" id="UP001341840">
    <property type="component" value="Unassembled WGS sequence"/>
</dbReference>
<name>A0ABU6X127_9FABA</name>
<organism evidence="1 2">
    <name type="scientific">Stylosanthes scabra</name>
    <dbReference type="NCBI Taxonomy" id="79078"/>
    <lineage>
        <taxon>Eukaryota</taxon>
        <taxon>Viridiplantae</taxon>
        <taxon>Streptophyta</taxon>
        <taxon>Embryophyta</taxon>
        <taxon>Tracheophyta</taxon>
        <taxon>Spermatophyta</taxon>
        <taxon>Magnoliopsida</taxon>
        <taxon>eudicotyledons</taxon>
        <taxon>Gunneridae</taxon>
        <taxon>Pentapetalae</taxon>
        <taxon>rosids</taxon>
        <taxon>fabids</taxon>
        <taxon>Fabales</taxon>
        <taxon>Fabaceae</taxon>
        <taxon>Papilionoideae</taxon>
        <taxon>50 kb inversion clade</taxon>
        <taxon>dalbergioids sensu lato</taxon>
        <taxon>Dalbergieae</taxon>
        <taxon>Pterocarpus clade</taxon>
        <taxon>Stylosanthes</taxon>
    </lineage>
</organism>
<evidence type="ECO:0000313" key="1">
    <source>
        <dbReference type="EMBL" id="MED6190178.1"/>
    </source>
</evidence>
<accession>A0ABU6X127</accession>
<gene>
    <name evidence="1" type="ORF">PIB30_103168</name>
</gene>
<reference evidence="1 2" key="1">
    <citation type="journal article" date="2023" name="Plants (Basel)">
        <title>Bridging the Gap: Combining Genomics and Transcriptomics Approaches to Understand Stylosanthes scabra, an Orphan Legume from the Brazilian Caatinga.</title>
        <authorList>
            <person name="Ferreira-Neto J.R.C."/>
            <person name="da Silva M.D."/>
            <person name="Binneck E."/>
            <person name="de Melo N.F."/>
            <person name="da Silva R.H."/>
            <person name="de Melo A.L.T.M."/>
            <person name="Pandolfi V."/>
            <person name="Bustamante F.O."/>
            <person name="Brasileiro-Vidal A.C."/>
            <person name="Benko-Iseppon A.M."/>
        </authorList>
    </citation>
    <scope>NUCLEOTIDE SEQUENCE [LARGE SCALE GENOMIC DNA]</scope>
    <source>
        <tissue evidence="1">Leaves</tissue>
    </source>
</reference>
<sequence>MKKGVLEVDSVNALMTQLSAMNKKLEKLEASAARTLMACGICGSPHENHNCMSIQDDQYSTTQIAKQLIEKPPNTLPSDTIPNPREECKAIRVIEMEEIPEVQIEVPTEKPEIVAEIKNQEDVQHSAQSSSKKHTWTSSKFLEVLACLGVNIPLLKHLKDTPEYVKTMKELLLKKKTVKKGNTVVLTKECSAII</sequence>
<comment type="caution">
    <text evidence="1">The sequence shown here is derived from an EMBL/GenBank/DDBJ whole genome shotgun (WGS) entry which is preliminary data.</text>
</comment>